<dbReference type="Proteomes" id="UP000256718">
    <property type="component" value="Unassembled WGS sequence"/>
</dbReference>
<dbReference type="Proteomes" id="UP000035174">
    <property type="component" value="Unassembled WGS sequence"/>
</dbReference>
<evidence type="ECO:0000256" key="1">
    <source>
        <dbReference type="SAM" id="Phobius"/>
    </source>
</evidence>
<reference evidence="3 5" key="2">
    <citation type="journal article" date="2018" name="Emerg. Microbes Infect.">
        <title>Phenotypic and molecular analysis of nontypeable Group B streptococci: identification of cps2a and hybrid cps2a/cps5 Group B streptococcal capsule gene clusters.</title>
        <authorList>
            <person name="Alhhazmi A."/>
            <person name="Tyrrell G.J."/>
        </authorList>
    </citation>
    <scope>NUCLEOTIDE SEQUENCE [LARGE SCALE GENOMIC DNA]</scope>
    <source>
        <strain evidence="3 5">PLGBS17</strain>
    </source>
</reference>
<dbReference type="AlphaFoldDB" id="A0A076YWY4"/>
<name>A0A076YWY4_STRAG</name>
<evidence type="ECO:0000313" key="3">
    <source>
        <dbReference type="EMBL" id="RDY74217.1"/>
    </source>
</evidence>
<keyword evidence="1" id="KW-0812">Transmembrane</keyword>
<dbReference type="EMBL" id="LCVB01000015">
    <property type="protein sequence ID" value="KLJ30464.1"/>
    <property type="molecule type" value="Genomic_DNA"/>
</dbReference>
<protein>
    <submittedName>
        <fullName evidence="3">Uncharacterized protein</fullName>
    </submittedName>
</protein>
<accession>A0A076YWY4</accession>
<evidence type="ECO:0000313" key="5">
    <source>
        <dbReference type="Proteomes" id="UP000256718"/>
    </source>
</evidence>
<dbReference type="OMA" id="MQIRIDK"/>
<keyword evidence="1" id="KW-0472">Membrane</keyword>
<dbReference type="EMBL" id="QHGZ01000261">
    <property type="protein sequence ID" value="RDY74217.1"/>
    <property type="molecule type" value="Genomic_DNA"/>
</dbReference>
<dbReference type="RefSeq" id="WP_001220479.1">
    <property type="nucleotide sequence ID" value="NZ_AP018935.1"/>
</dbReference>
<keyword evidence="1" id="KW-1133">Transmembrane helix</keyword>
<organism evidence="3 5">
    <name type="scientific">Streptococcus agalactiae</name>
    <dbReference type="NCBI Taxonomy" id="1311"/>
    <lineage>
        <taxon>Bacteria</taxon>
        <taxon>Bacillati</taxon>
        <taxon>Bacillota</taxon>
        <taxon>Bacilli</taxon>
        <taxon>Lactobacillales</taxon>
        <taxon>Streptococcaceae</taxon>
        <taxon>Streptococcus</taxon>
    </lineage>
</organism>
<reference evidence="2 4" key="1">
    <citation type="journal article" date="2015" name="PLoS ONE">
        <title>Genomic analysis reveals the molecular basis for capsule loss in the group B streptococcus population.</title>
        <authorList>
            <consortium name="DEVANI Consortium"/>
            <person name="Rosini R."/>
            <person name="Campisi E."/>
            <person name="De Chiara M."/>
            <person name="Tettelin H."/>
            <person name="Rinaudo D."/>
            <person name="Toniolo C."/>
            <person name="Metruccio M."/>
            <person name="Guidotti S."/>
            <person name="Sorensen U.B."/>
            <person name="Kilian M."/>
            <person name="Ramirez M."/>
            <person name="Janulczyk R."/>
            <person name="Donati C."/>
            <person name="Grandi G."/>
            <person name="Margarit I."/>
        </authorList>
    </citation>
    <scope>NUCLEOTIDE SEQUENCE [LARGE SCALE GENOMIC DNA]</scope>
    <source>
        <strain evidence="2 4">ES-PW-063</strain>
    </source>
</reference>
<evidence type="ECO:0000313" key="2">
    <source>
        <dbReference type="EMBL" id="KLJ30464.1"/>
    </source>
</evidence>
<feature type="transmembrane region" description="Helical" evidence="1">
    <location>
        <begin position="122"/>
        <end position="143"/>
    </location>
</feature>
<gene>
    <name evidence="3" type="ORF">C4618_13410</name>
    <name evidence="2" type="ORF">WA45_02635</name>
</gene>
<evidence type="ECO:0000313" key="4">
    <source>
        <dbReference type="Proteomes" id="UP000035174"/>
    </source>
</evidence>
<sequence length="144" mass="17056">MRIKDYADSLGVSSQSIYKRIRSPKYKERLKGHLYRDNQKVENLDLIGIKILEDYHFENDVIELEKTLGDIQEEFEQEKKGMQYRIDRLADKLTPLLEDNQNLVQKNYELLNYVRSLERQKLLLIIALAVMVITLLVAIWLAIF</sequence>
<proteinExistence type="predicted"/>
<comment type="caution">
    <text evidence="3">The sequence shown here is derived from an EMBL/GenBank/DDBJ whole genome shotgun (WGS) entry which is preliminary data.</text>
</comment>